<evidence type="ECO:0000259" key="1">
    <source>
        <dbReference type="Pfam" id="PF01636"/>
    </source>
</evidence>
<dbReference type="SUPFAM" id="SSF56112">
    <property type="entry name" value="Protein kinase-like (PK-like)"/>
    <property type="match status" value="1"/>
</dbReference>
<dbReference type="PANTHER" id="PTHR21310">
    <property type="entry name" value="AMINOGLYCOSIDE PHOSPHOTRANSFERASE-RELATED-RELATED"/>
    <property type="match status" value="1"/>
</dbReference>
<dbReference type="Gene3D" id="3.30.200.20">
    <property type="entry name" value="Phosphorylase Kinase, domain 1"/>
    <property type="match status" value="1"/>
</dbReference>
<sequence length="301" mass="32508">MATMRWLSGPSSATLRDALRRAAPDLAGLPLAMRDVAGRDEPLWQASSASLGDAYVVKFAWSEPAARRVVYEMEILAALAGQVPCIPQVVVASADPVLLVTRKEGGDSLFAVADTMDVDRTGAQLAAFLATLHGVRVPGLLDAYDGPQHPAPTAVLRERLGRWMPVDARWYGWIDAALASPRQPVLNHSDLHGDNQVWSGGELRLVVDFETAGWAEPEYDLRLLPGLGPGVGLLRATATHYEHESGRELDLERVMAWHVRSVLGDALWRCAAGVALPDGRTPAQWVDDLTARLGELGVGPH</sequence>
<feature type="domain" description="Aminoglycoside phosphotransferase" evidence="1">
    <location>
        <begin position="48"/>
        <end position="223"/>
    </location>
</feature>
<organism evidence="2 3">
    <name type="scientific">Catellatospora citrea</name>
    <dbReference type="NCBI Taxonomy" id="53366"/>
    <lineage>
        <taxon>Bacteria</taxon>
        <taxon>Bacillati</taxon>
        <taxon>Actinomycetota</taxon>
        <taxon>Actinomycetes</taxon>
        <taxon>Micromonosporales</taxon>
        <taxon>Micromonosporaceae</taxon>
        <taxon>Catellatospora</taxon>
    </lineage>
</organism>
<gene>
    <name evidence="2" type="ORF">Cci01nite_55500</name>
</gene>
<accession>A0A8J3KI65</accession>
<reference evidence="2 3" key="1">
    <citation type="submission" date="2021-01" db="EMBL/GenBank/DDBJ databases">
        <title>Whole genome shotgun sequence of Catellatospora citrea NBRC 14495.</title>
        <authorList>
            <person name="Komaki H."/>
            <person name="Tamura T."/>
        </authorList>
    </citation>
    <scope>NUCLEOTIDE SEQUENCE [LARGE SCALE GENOMIC DNA]</scope>
    <source>
        <strain evidence="2 3">NBRC 14495</strain>
    </source>
</reference>
<dbReference type="PANTHER" id="PTHR21310:SF40">
    <property type="entry name" value="AMINOGLYCOSIDE PHOSPHOTRANSFERASE DOMAIN-CONTAINING PROTEIN-RELATED"/>
    <property type="match status" value="1"/>
</dbReference>
<dbReference type="InterPro" id="IPR051678">
    <property type="entry name" value="AGP_Transferase"/>
</dbReference>
<evidence type="ECO:0000313" key="3">
    <source>
        <dbReference type="Proteomes" id="UP000659904"/>
    </source>
</evidence>
<evidence type="ECO:0000313" key="2">
    <source>
        <dbReference type="EMBL" id="GIG00457.1"/>
    </source>
</evidence>
<comment type="caution">
    <text evidence="2">The sequence shown here is derived from an EMBL/GenBank/DDBJ whole genome shotgun (WGS) entry which is preliminary data.</text>
</comment>
<dbReference type="Proteomes" id="UP000659904">
    <property type="component" value="Unassembled WGS sequence"/>
</dbReference>
<dbReference type="RefSeq" id="WP_203832128.1">
    <property type="nucleotide sequence ID" value="NZ_BONH01000028.1"/>
</dbReference>
<dbReference type="Gene3D" id="3.90.1200.10">
    <property type="match status" value="1"/>
</dbReference>
<keyword evidence="3" id="KW-1185">Reference proteome</keyword>
<dbReference type="EMBL" id="BONH01000028">
    <property type="protein sequence ID" value="GIG00457.1"/>
    <property type="molecule type" value="Genomic_DNA"/>
</dbReference>
<protein>
    <recommendedName>
        <fullName evidence="1">Aminoglycoside phosphotransferase domain-containing protein</fullName>
    </recommendedName>
</protein>
<dbReference type="Pfam" id="PF01636">
    <property type="entry name" value="APH"/>
    <property type="match status" value="1"/>
</dbReference>
<dbReference type="AlphaFoldDB" id="A0A8J3KI65"/>
<proteinExistence type="predicted"/>
<dbReference type="InterPro" id="IPR002575">
    <property type="entry name" value="Aminoglycoside_PTrfase"/>
</dbReference>
<name>A0A8J3KI65_9ACTN</name>
<dbReference type="InterPro" id="IPR011009">
    <property type="entry name" value="Kinase-like_dom_sf"/>
</dbReference>